<comment type="caution">
    <text evidence="7">The sequence shown here is derived from an EMBL/GenBank/DDBJ whole genome shotgun (WGS) entry which is preliminary data.</text>
</comment>
<feature type="compositionally biased region" description="Low complexity" evidence="5">
    <location>
        <begin position="56"/>
        <end position="78"/>
    </location>
</feature>
<comment type="subcellular location">
    <subcellularLocation>
        <location evidence="1">Mitochondrion</location>
    </subcellularLocation>
</comment>
<feature type="compositionally biased region" description="Basic residues" evidence="5">
    <location>
        <begin position="227"/>
        <end position="254"/>
    </location>
</feature>
<comment type="similarity">
    <text evidence="3">Belongs to the mitochondrion-specific ribosomal protein mS38 family.</text>
</comment>
<evidence type="ECO:0000256" key="4">
    <source>
        <dbReference type="ARBA" id="ARBA00035682"/>
    </source>
</evidence>
<dbReference type="PANTHER" id="PTHR32035">
    <property type="entry name" value="AURORA KINASE A-INTERACTING PROTEIN"/>
    <property type="match status" value="1"/>
</dbReference>
<gene>
    <name evidence="7" type="ORF">EV421DRAFT_1777250</name>
</gene>
<feature type="region of interest" description="Disordered" evidence="5">
    <location>
        <begin position="44"/>
        <end position="97"/>
    </location>
</feature>
<evidence type="ECO:0000256" key="3">
    <source>
        <dbReference type="ARBA" id="ARBA00035647"/>
    </source>
</evidence>
<organism evidence="7 8">
    <name type="scientific">Armillaria borealis</name>
    <dbReference type="NCBI Taxonomy" id="47425"/>
    <lineage>
        <taxon>Eukaryota</taxon>
        <taxon>Fungi</taxon>
        <taxon>Dikarya</taxon>
        <taxon>Basidiomycota</taxon>
        <taxon>Agaricomycotina</taxon>
        <taxon>Agaricomycetes</taxon>
        <taxon>Agaricomycetidae</taxon>
        <taxon>Agaricales</taxon>
        <taxon>Marasmiineae</taxon>
        <taxon>Physalacriaceae</taxon>
        <taxon>Armillaria</taxon>
    </lineage>
</organism>
<dbReference type="PANTHER" id="PTHR32035:SF3">
    <property type="entry name" value="SMALL RIBOSOMAL SUBUNIT PROTEIN MS38"/>
    <property type="match status" value="1"/>
</dbReference>
<evidence type="ECO:0000313" key="8">
    <source>
        <dbReference type="Proteomes" id="UP001175226"/>
    </source>
</evidence>
<reference evidence="7" key="1">
    <citation type="submission" date="2023-06" db="EMBL/GenBank/DDBJ databases">
        <authorList>
            <consortium name="Lawrence Berkeley National Laboratory"/>
            <person name="Ahrendt S."/>
            <person name="Sahu N."/>
            <person name="Indic B."/>
            <person name="Wong-Bajracharya J."/>
            <person name="Merenyi Z."/>
            <person name="Ke H.-M."/>
            <person name="Monk M."/>
            <person name="Kocsube S."/>
            <person name="Drula E."/>
            <person name="Lipzen A."/>
            <person name="Balint B."/>
            <person name="Henrissat B."/>
            <person name="Andreopoulos B."/>
            <person name="Martin F.M."/>
            <person name="Harder C.B."/>
            <person name="Rigling D."/>
            <person name="Ford K.L."/>
            <person name="Foster G.D."/>
            <person name="Pangilinan J."/>
            <person name="Papanicolaou A."/>
            <person name="Barry K."/>
            <person name="LaButti K."/>
            <person name="Viragh M."/>
            <person name="Koriabine M."/>
            <person name="Yan M."/>
            <person name="Riley R."/>
            <person name="Champramary S."/>
            <person name="Plett K.L."/>
            <person name="Tsai I.J."/>
            <person name="Slot J."/>
            <person name="Sipos G."/>
            <person name="Plett J."/>
            <person name="Nagy L.G."/>
            <person name="Grigoriev I.V."/>
        </authorList>
    </citation>
    <scope>NUCLEOTIDE SEQUENCE</scope>
    <source>
        <strain evidence="7">FPL87.14</strain>
    </source>
</reference>
<dbReference type="Proteomes" id="UP001175226">
    <property type="component" value="Unassembled WGS sequence"/>
</dbReference>
<dbReference type="GO" id="GO:0005739">
    <property type="term" value="C:mitochondrion"/>
    <property type="evidence" value="ECO:0007669"/>
    <property type="project" value="UniProtKB-SubCell"/>
</dbReference>
<accession>A0AA39K2N7</accession>
<dbReference type="InterPro" id="IPR013177">
    <property type="entry name" value="Ribosomal_mS38_C"/>
</dbReference>
<dbReference type="AlphaFoldDB" id="A0AA39K2N7"/>
<proteinExistence type="inferred from homology"/>
<evidence type="ECO:0000256" key="1">
    <source>
        <dbReference type="ARBA" id="ARBA00004173"/>
    </source>
</evidence>
<dbReference type="SMART" id="SM01155">
    <property type="entry name" value="DUF1713"/>
    <property type="match status" value="1"/>
</dbReference>
<feature type="domain" description="Ribosomal protein mS38 C-terminal" evidence="6">
    <location>
        <begin position="222"/>
        <end position="254"/>
    </location>
</feature>
<evidence type="ECO:0000256" key="2">
    <source>
        <dbReference type="ARBA" id="ARBA00023128"/>
    </source>
</evidence>
<evidence type="ECO:0000259" key="6">
    <source>
        <dbReference type="SMART" id="SM01155"/>
    </source>
</evidence>
<evidence type="ECO:0000313" key="7">
    <source>
        <dbReference type="EMBL" id="KAK0451123.1"/>
    </source>
</evidence>
<protein>
    <recommendedName>
        <fullName evidence="4">Small ribosomal subunit protein mS38</fullName>
    </recommendedName>
</protein>
<dbReference type="Pfam" id="PF08213">
    <property type="entry name" value="COX24_C"/>
    <property type="match status" value="1"/>
</dbReference>
<sequence length="254" mass="27755">MSSLARFLQPLPAARRAYSSFFSSKPGGGRYFNSARPTKTVVAGGVAKKSNRGTRGAVESGSSAGEAASEAVQAAQGEDVSGPREEPSRPFSLYESSHPHPLIESRDFKLHQFFSLHRPLLLLSDPASILQTAPRMGPLHQTEGATAVNGSEARSPGAGSMETVADADADAARQLTRALTLSQAGSAVAWENTLKRLGLDVNAQPDRIGSQREIRKVWRDIVMDSVKRKRRKKMKKHKRKKRRRLTRASRQRSS</sequence>
<dbReference type="EMBL" id="JAUEPT010000006">
    <property type="protein sequence ID" value="KAK0451123.1"/>
    <property type="molecule type" value="Genomic_DNA"/>
</dbReference>
<name>A0AA39K2N7_9AGAR</name>
<keyword evidence="8" id="KW-1185">Reference proteome</keyword>
<feature type="region of interest" description="Disordered" evidence="5">
    <location>
        <begin position="226"/>
        <end position="254"/>
    </location>
</feature>
<evidence type="ECO:0000256" key="5">
    <source>
        <dbReference type="SAM" id="MobiDB-lite"/>
    </source>
</evidence>
<keyword evidence="2" id="KW-0496">Mitochondrion</keyword>